<dbReference type="Pfam" id="PF00632">
    <property type="entry name" value="HECT"/>
    <property type="match status" value="1"/>
</dbReference>
<dbReference type="InterPro" id="IPR035983">
    <property type="entry name" value="Hect_E3_ubiquitin_ligase"/>
</dbReference>
<dbReference type="Gene3D" id="1.10.8.10">
    <property type="entry name" value="DNA helicase RuvA subunit, C-terminal domain"/>
    <property type="match status" value="1"/>
</dbReference>
<gene>
    <name evidence="11" type="ORF">SELMODRAFT_402046</name>
</gene>
<dbReference type="eggNOG" id="KOG0939">
    <property type="taxonomic scope" value="Eukaryota"/>
</dbReference>
<dbReference type="EC" id="2.3.2.26" evidence="3"/>
<dbReference type="InterPro" id="IPR015940">
    <property type="entry name" value="UBA"/>
</dbReference>
<dbReference type="PROSITE" id="PS50030">
    <property type="entry name" value="UBA"/>
    <property type="match status" value="1"/>
</dbReference>
<feature type="compositionally biased region" description="Basic and acidic residues" evidence="8">
    <location>
        <begin position="1215"/>
        <end position="1225"/>
    </location>
</feature>
<evidence type="ECO:0000256" key="2">
    <source>
        <dbReference type="ARBA" id="ARBA00004906"/>
    </source>
</evidence>
<feature type="active site" description="Glycyl thioester intermediate" evidence="6">
    <location>
        <position position="1906"/>
    </location>
</feature>
<proteinExistence type="predicted"/>
<evidence type="ECO:0000256" key="3">
    <source>
        <dbReference type="ARBA" id="ARBA00012485"/>
    </source>
</evidence>
<dbReference type="EMBL" id="GL377565">
    <property type="protein sequence ID" value="EFJ38268.1"/>
    <property type="molecule type" value="Genomic_DNA"/>
</dbReference>
<evidence type="ECO:0000256" key="1">
    <source>
        <dbReference type="ARBA" id="ARBA00000885"/>
    </source>
</evidence>
<evidence type="ECO:0000256" key="5">
    <source>
        <dbReference type="ARBA" id="ARBA00022786"/>
    </source>
</evidence>
<keyword evidence="4" id="KW-0808">Transferase</keyword>
<dbReference type="KEGG" id="smo:SELMODRAFT_402046"/>
<dbReference type="InterPro" id="IPR016024">
    <property type="entry name" value="ARM-type_fold"/>
</dbReference>
<dbReference type="PANTHER" id="PTHR11254">
    <property type="entry name" value="HECT DOMAIN UBIQUITIN-PROTEIN LIGASE"/>
    <property type="match status" value="1"/>
</dbReference>
<dbReference type="GO" id="GO:0005737">
    <property type="term" value="C:cytoplasm"/>
    <property type="evidence" value="ECO:0000318"/>
    <property type="project" value="GO_Central"/>
</dbReference>
<evidence type="ECO:0000256" key="6">
    <source>
        <dbReference type="PROSITE-ProRule" id="PRU00104"/>
    </source>
</evidence>
<comment type="pathway">
    <text evidence="2">Protein modification; protein ubiquitination.</text>
</comment>
<dbReference type="HOGENOM" id="CLU_235037_0_0_1"/>
<protein>
    <recommendedName>
        <fullName evidence="3">HECT-type E3 ubiquitin transferase</fullName>
        <ecNumber evidence="3">2.3.2.26</ecNumber>
    </recommendedName>
</protein>
<dbReference type="InParanoid" id="D8QPE9"/>
<dbReference type="SMART" id="SM00165">
    <property type="entry name" value="UBA"/>
    <property type="match status" value="1"/>
</dbReference>
<dbReference type="GO" id="GO:0006511">
    <property type="term" value="P:ubiquitin-dependent protein catabolic process"/>
    <property type="evidence" value="ECO:0000318"/>
    <property type="project" value="GO_Central"/>
</dbReference>
<comment type="catalytic activity">
    <reaction evidence="1">
        <text>S-ubiquitinyl-[E2 ubiquitin-conjugating enzyme]-L-cysteine + [acceptor protein]-L-lysine = [E2 ubiquitin-conjugating enzyme]-L-cysteine + N(6)-ubiquitinyl-[acceptor protein]-L-lysine.</text>
        <dbReference type="EC" id="2.3.2.26"/>
    </reaction>
</comment>
<dbReference type="PANTHER" id="PTHR11254:SF67">
    <property type="entry name" value="E3 UBIQUITIN-PROTEIN LIGASE HUWE1"/>
    <property type="match status" value="1"/>
</dbReference>
<feature type="region of interest" description="Disordered" evidence="8">
    <location>
        <begin position="1212"/>
        <end position="1273"/>
    </location>
</feature>
<reference evidence="11 12" key="1">
    <citation type="journal article" date="2011" name="Science">
        <title>The Selaginella genome identifies genetic changes associated with the evolution of vascular plants.</title>
        <authorList>
            <person name="Banks J.A."/>
            <person name="Nishiyama T."/>
            <person name="Hasebe M."/>
            <person name="Bowman J.L."/>
            <person name="Gribskov M."/>
            <person name="dePamphilis C."/>
            <person name="Albert V.A."/>
            <person name="Aono N."/>
            <person name="Aoyama T."/>
            <person name="Ambrose B.A."/>
            <person name="Ashton N.W."/>
            <person name="Axtell M.J."/>
            <person name="Barker E."/>
            <person name="Barker M.S."/>
            <person name="Bennetzen J.L."/>
            <person name="Bonawitz N.D."/>
            <person name="Chapple C."/>
            <person name="Cheng C."/>
            <person name="Correa L.G."/>
            <person name="Dacre M."/>
            <person name="DeBarry J."/>
            <person name="Dreyer I."/>
            <person name="Elias M."/>
            <person name="Engstrom E.M."/>
            <person name="Estelle M."/>
            <person name="Feng L."/>
            <person name="Finet C."/>
            <person name="Floyd S.K."/>
            <person name="Frommer W.B."/>
            <person name="Fujita T."/>
            <person name="Gramzow L."/>
            <person name="Gutensohn M."/>
            <person name="Harholt J."/>
            <person name="Hattori M."/>
            <person name="Heyl A."/>
            <person name="Hirai T."/>
            <person name="Hiwatashi Y."/>
            <person name="Ishikawa M."/>
            <person name="Iwata M."/>
            <person name="Karol K.G."/>
            <person name="Koehler B."/>
            <person name="Kolukisaoglu U."/>
            <person name="Kubo M."/>
            <person name="Kurata T."/>
            <person name="Lalonde S."/>
            <person name="Li K."/>
            <person name="Li Y."/>
            <person name="Litt A."/>
            <person name="Lyons E."/>
            <person name="Manning G."/>
            <person name="Maruyama T."/>
            <person name="Michael T.P."/>
            <person name="Mikami K."/>
            <person name="Miyazaki S."/>
            <person name="Morinaga S."/>
            <person name="Murata T."/>
            <person name="Mueller-Roeber B."/>
            <person name="Nelson D.R."/>
            <person name="Obara M."/>
            <person name="Oguri Y."/>
            <person name="Olmstead R.G."/>
            <person name="Onodera N."/>
            <person name="Petersen B.L."/>
            <person name="Pils B."/>
            <person name="Prigge M."/>
            <person name="Rensing S.A."/>
            <person name="Riano-Pachon D.M."/>
            <person name="Roberts A.W."/>
            <person name="Sato Y."/>
            <person name="Scheller H.V."/>
            <person name="Schulz B."/>
            <person name="Schulz C."/>
            <person name="Shakirov E.V."/>
            <person name="Shibagaki N."/>
            <person name="Shinohara N."/>
            <person name="Shippen D.E."/>
            <person name="Soerensen I."/>
            <person name="Sotooka R."/>
            <person name="Sugimoto N."/>
            <person name="Sugita M."/>
            <person name="Sumikawa N."/>
            <person name="Tanurdzic M."/>
            <person name="Theissen G."/>
            <person name="Ulvskov P."/>
            <person name="Wakazuki S."/>
            <person name="Weng J.K."/>
            <person name="Willats W.W."/>
            <person name="Wipf D."/>
            <person name="Wolf P.G."/>
            <person name="Yang L."/>
            <person name="Zimmer A.D."/>
            <person name="Zhu Q."/>
            <person name="Mitros T."/>
            <person name="Hellsten U."/>
            <person name="Loque D."/>
            <person name="Otillar R."/>
            <person name="Salamov A."/>
            <person name="Schmutz J."/>
            <person name="Shapiro H."/>
            <person name="Lindquist E."/>
            <person name="Lucas S."/>
            <person name="Rokhsar D."/>
            <person name="Grigoriev I.V."/>
        </authorList>
    </citation>
    <scope>NUCLEOTIDE SEQUENCE [LARGE SCALE GENOMIC DNA]</scope>
</reference>
<dbReference type="SMART" id="SM00119">
    <property type="entry name" value="HECTc"/>
    <property type="match status" value="1"/>
</dbReference>
<feature type="repeat" description="PPR" evidence="7">
    <location>
        <begin position="42"/>
        <end position="76"/>
    </location>
</feature>
<dbReference type="STRING" id="88036.D8QPE9"/>
<feature type="domain" description="HECT" evidence="10">
    <location>
        <begin position="1624"/>
        <end position="1939"/>
    </location>
</feature>
<keyword evidence="12" id="KW-1185">Reference proteome</keyword>
<dbReference type="SUPFAM" id="SSF56204">
    <property type="entry name" value="Hect, E3 ligase catalytic domain"/>
    <property type="match status" value="1"/>
</dbReference>
<dbReference type="GO" id="GO:0061630">
    <property type="term" value="F:ubiquitin protein ligase activity"/>
    <property type="evidence" value="ECO:0000318"/>
    <property type="project" value="GO_Central"/>
</dbReference>
<dbReference type="PROSITE" id="PS50237">
    <property type="entry name" value="HECT"/>
    <property type="match status" value="1"/>
</dbReference>
<accession>D8QPE9</accession>
<evidence type="ECO:0000256" key="4">
    <source>
        <dbReference type="ARBA" id="ARBA00022679"/>
    </source>
</evidence>
<evidence type="ECO:0000256" key="8">
    <source>
        <dbReference type="SAM" id="MobiDB-lite"/>
    </source>
</evidence>
<evidence type="ECO:0000256" key="7">
    <source>
        <dbReference type="PROSITE-ProRule" id="PRU00708"/>
    </source>
</evidence>
<sequence length="1939" mass="215512">MNLEGAVRASEITYSSVLIACPSLRALRSIHHTVASAGFLDELGVANSLTSAYGRFGEVDRAKEIFDAMRTAGSEAQLNGELAEDFTIESKVTLVTLLKDALFKLDSNDGGDAPGVESLASLLVSTDAEIVLLALEVLAAAQTKDGYSSKTMSYVREISYGWPSRDQWFCAKESARSLYFEFYQDGKLEVIQVEVEELCREDCLDLFNRLVRDFKVPGELRFSLLTRIRFAKAFSSAETRYEYLRISILALGLVPHVEKSQLSDLEAVACDGVVPESVRISALYALGAHGKEDILTTAERDAKVHEFLSGKVQHSSGFIKALLDNSSAPIDLQDEDRKRRRQLPSSVFGVLSLNEALIWLEDELKDISSSDDDSLREKQRMIRDLLSKAFEGGEGEVEQFLVKIFDNPRLLRGTSSSSKVSTDGWKIVEATMSWKLSDELHAKLAKLILDDVTAVPEAVLLKALSASFMSTLVGVGGYEFLRQLPVSVVMKLERFPPTDKCGGYAEMAKSLCEDFGSLIEGKCAEKVEVLPWIVERMLFNNDGHCNAFFFKQLFMSGALDKLLIAFEAFGSCSTPVGSSTTGMAPSLDVYFSIFCQLLDSEWADLTGEEDEKRIKQQIFYAVLRVIRLCDISQFTPRMAAAVLEQLCKKNPAEVDDLAVSKLVSMGYDKAVARAALEKKGNSIERAVEKMAEENFEDALALSFPPMLEMVDLLLKLMNCHGSEDLILTIWRNGVLHERETALVSLVCQLGSEAAAAKLLALLVTKDTAAAVVIRRRGMANQFLELLLSPKFETSVESAAVVLRLLFGGGDHGGNPFAASGMSEDQHKQAVVWFGNFICQTPPTAHGPKLLKLGETLTRNRKMALELVTNARDLAALFERLLDLSVDPDSKSCACKTVLHLLEDHQMLYHRMVRAIRARLLANAADVHDFLRDMSSWAFREPAIFLRASFDTCEVVRVGKDQHYIFLKGGQVTGNGGDESALVSTHFLDVFAQLRDPLLAGLDDVRIELLTKIYDEFPDFLLGHEAGILDRVLESESKASSVSKFLKAVWRENRDSVLQALMKAFSLELISTSKLVRLSKVLESCYEFLDALLADRIVKALAALDLDHPEAAAVVTSVFEVLANFLSSHRHRPVVSIPPYVSEAGVIAFLQAMYATAEDPVAAISTGAEETTQNMWAFLATLDPDLRLQILRTCPDLLPELTQHQQAPNVALQDQAAEHDRHHTEDEHETEEEDQNEDEDDEYANGEDGTEDGDGEDDVEEDDEMQDGLEGDQCEQEQEIFPQSWVVDNDDLETLVKFLRFAPESFDERKLVSFLKKHTNHAELARVLVRMLLRTENSRAFGSPANGLFHRNFVLGVPCFVLKRLLCLFAELGGHRNSSVLASLKEDDVVSIVALLFSLLDDLKFVASAVRLLKLMTLELKRNKETIAITVSDVKLYKLCDLYAVNASVGDVLGNLIAINPALSPAILSRMTSISTKLVSSVVKELEVGDYTSTGAVLNLIRTLDRVEQKDLPHLVSALDPLWGFVRSGMPKAARPLVGAFFLAQQFISDAPAPSTLALARELVGQNVVKIEVLLPVLRKCPGLLAMEDKHEFLLSKFPISESEEIRIHRHDILKDSYEELGQRSAEKLKKFQLSVHFRGEEGEGEGLGREWFQVVSQAIVEEQALLFSPVGDCYQPNPSSASCPGHLSYFKFVGRLAAKAIIDSQKLDIRFTRSFYKHILGREVTYMDMEPEVSKSLVWLLENKVEESMGLSFSIDDHSDGRKEMAIHDLIPGGRDVPVTEENKHNYVNHVADYRLTGSIKPQIDAFLDGFYELISKDLISIFDVKELELLISGPPDVDVEELQKVARCEHTYCILKWFWDAVNGFCKEDKVRLLKFMTGSSKISNTGLLITEGGEWNQLPTAYTCSGTIVLPHYQSREQLEEKLLLAIREGCEGFGFV</sequence>
<feature type="compositionally biased region" description="Acidic residues" evidence="8">
    <location>
        <begin position="1226"/>
        <end position="1273"/>
    </location>
</feature>
<dbReference type="InterPro" id="IPR000569">
    <property type="entry name" value="HECT_dom"/>
</dbReference>
<organism evidence="12">
    <name type="scientific">Selaginella moellendorffii</name>
    <name type="common">Spikemoss</name>
    <dbReference type="NCBI Taxonomy" id="88036"/>
    <lineage>
        <taxon>Eukaryota</taxon>
        <taxon>Viridiplantae</taxon>
        <taxon>Streptophyta</taxon>
        <taxon>Embryophyta</taxon>
        <taxon>Tracheophyta</taxon>
        <taxon>Lycopodiopsida</taxon>
        <taxon>Selaginellales</taxon>
        <taxon>Selaginellaceae</taxon>
        <taxon>Selaginella</taxon>
    </lineage>
</organism>
<dbReference type="Gramene" id="EFJ38268">
    <property type="protein sequence ID" value="EFJ38268"/>
    <property type="gene ID" value="SELMODRAFT_402046"/>
</dbReference>
<dbReference type="CDD" id="cd14297">
    <property type="entry name" value="UBA2_spUBP14_like"/>
    <property type="match status" value="1"/>
</dbReference>
<keyword evidence="5 6" id="KW-0833">Ubl conjugation pathway</keyword>
<evidence type="ECO:0000259" key="10">
    <source>
        <dbReference type="PROSITE" id="PS50237"/>
    </source>
</evidence>
<evidence type="ECO:0000313" key="12">
    <source>
        <dbReference type="Proteomes" id="UP000001514"/>
    </source>
</evidence>
<dbReference type="Gene3D" id="3.30.2410.10">
    <property type="entry name" value="Hect, E3 ligase catalytic domain"/>
    <property type="match status" value="1"/>
</dbReference>
<dbReference type="Gene3D" id="3.90.1750.10">
    <property type="entry name" value="Hect, E3 ligase catalytic domains"/>
    <property type="match status" value="1"/>
</dbReference>
<evidence type="ECO:0000259" key="9">
    <source>
        <dbReference type="PROSITE" id="PS50030"/>
    </source>
</evidence>
<dbReference type="Pfam" id="PF00627">
    <property type="entry name" value="UBA"/>
    <property type="match status" value="1"/>
</dbReference>
<dbReference type="Gene3D" id="3.30.2160.10">
    <property type="entry name" value="Hect, E3 ligase catalytic domain"/>
    <property type="match status" value="1"/>
</dbReference>
<dbReference type="Proteomes" id="UP000001514">
    <property type="component" value="Unassembled WGS sequence"/>
</dbReference>
<dbReference type="InterPro" id="IPR002885">
    <property type="entry name" value="PPR_rpt"/>
</dbReference>
<dbReference type="InterPro" id="IPR050409">
    <property type="entry name" value="E3_ubiq-protein_ligase"/>
</dbReference>
<evidence type="ECO:0000313" key="11">
    <source>
        <dbReference type="EMBL" id="EFJ38268.1"/>
    </source>
</evidence>
<dbReference type="SUPFAM" id="SSF48371">
    <property type="entry name" value="ARM repeat"/>
    <property type="match status" value="1"/>
</dbReference>
<dbReference type="PROSITE" id="PS51375">
    <property type="entry name" value="PPR"/>
    <property type="match status" value="1"/>
</dbReference>
<name>D8QPE9_SELML</name>
<feature type="domain" description="UBA" evidence="9">
    <location>
        <begin position="653"/>
        <end position="693"/>
    </location>
</feature>